<keyword evidence="6 10" id="KW-0648">Protein biosynthesis</keyword>
<sequence>MTKKGTILSGMRPTGRLHLGHHSVLNNWVQLQDLYHCFFMVADWHALTTGWEEAKEIRPNTREMVADWLAAGLDPEKSVIFSQSEVQEHAELHLLFSMIMPLSWLERVPTYKDQIKKLGEMGKDINTYGFLGYPLLQAADILVYKANAVPVGEDQLPHVELTRETARRFNHLFKPVFPEPQGIINRELAVLPGLDGAKMSKSYHNYISMGADPDEIKKSVNQMITDPNRIRKTDRGNPEVCVVHKFHRIYNGQLLEGIEADCRSGSMGCVACKKQLSAVLDQELGPIRERREKVLSQKGYIEEVLKDGAERARTAAGATLQEVRKAIFG</sequence>
<keyword evidence="12" id="KW-1185">Reference proteome</keyword>
<dbReference type="FunFam" id="1.10.240.10:FF:000005">
    <property type="entry name" value="Tryptophan--tRNA ligase"/>
    <property type="match status" value="1"/>
</dbReference>
<evidence type="ECO:0000313" key="12">
    <source>
        <dbReference type="Proteomes" id="UP000009234"/>
    </source>
</evidence>
<dbReference type="STRING" id="696281.Desru_2973"/>
<keyword evidence="3 10" id="KW-0436">Ligase</keyword>
<protein>
    <recommendedName>
        <fullName evidence="2 9">Tryptophan--tRNA ligase</fullName>
        <ecNumber evidence="2 9">6.1.1.2</ecNumber>
    </recommendedName>
</protein>
<dbReference type="EC" id="6.1.1.2" evidence="2 9"/>
<name>F6DT81_DESRL</name>
<dbReference type="NCBIfam" id="TIGR00233">
    <property type="entry name" value="trpS"/>
    <property type="match status" value="1"/>
</dbReference>
<dbReference type="CDD" id="cd00806">
    <property type="entry name" value="TrpRS_core"/>
    <property type="match status" value="1"/>
</dbReference>
<dbReference type="Proteomes" id="UP000009234">
    <property type="component" value="Chromosome"/>
</dbReference>
<evidence type="ECO:0000256" key="9">
    <source>
        <dbReference type="NCBIfam" id="TIGR00233"/>
    </source>
</evidence>
<reference evidence="12" key="1">
    <citation type="submission" date="2011-05" db="EMBL/GenBank/DDBJ databases">
        <title>Complete sequence of Desulfotomaculum ruminis DSM 2154.</title>
        <authorList>
            <person name="Lucas S."/>
            <person name="Copeland A."/>
            <person name="Lapidus A."/>
            <person name="Cheng J.-F."/>
            <person name="Goodwin L."/>
            <person name="Pitluck S."/>
            <person name="Lu M."/>
            <person name="Detter J.C."/>
            <person name="Han C."/>
            <person name="Tapia R."/>
            <person name="Land M."/>
            <person name="Hauser L."/>
            <person name="Kyrpides N."/>
            <person name="Ivanova N."/>
            <person name="Mikhailova N."/>
            <person name="Pagani I."/>
            <person name="Stams A.J.M."/>
            <person name="Plugge C.M."/>
            <person name="Muyzer G."/>
            <person name="Kuever J."/>
            <person name="Parshina S.N."/>
            <person name="Ivanova A.E."/>
            <person name="Nazina T.N."/>
            <person name="Brambilla E."/>
            <person name="Spring S."/>
            <person name="Klenk H.-P."/>
            <person name="Woyke T."/>
        </authorList>
    </citation>
    <scope>NUCLEOTIDE SEQUENCE [LARGE SCALE GENOMIC DNA]</scope>
    <source>
        <strain evidence="12">ATCC 23193 / DSM 2154 / NCIB 8452 / DL</strain>
    </source>
</reference>
<gene>
    <name evidence="11" type="ordered locus">Desru_2973</name>
</gene>
<dbReference type="GO" id="GO:0005829">
    <property type="term" value="C:cytosol"/>
    <property type="evidence" value="ECO:0007669"/>
    <property type="project" value="TreeGrafter"/>
</dbReference>
<dbReference type="Gene3D" id="1.10.240.10">
    <property type="entry name" value="Tyrosyl-Transfer RNA Synthetase"/>
    <property type="match status" value="1"/>
</dbReference>
<keyword evidence="7 10" id="KW-0030">Aminoacyl-tRNA synthetase</keyword>
<proteinExistence type="inferred from homology"/>
<dbReference type="EMBL" id="CP002780">
    <property type="protein sequence ID" value="AEG61186.1"/>
    <property type="molecule type" value="Genomic_DNA"/>
</dbReference>
<dbReference type="InterPro" id="IPR002305">
    <property type="entry name" value="aa-tRNA-synth_Ic"/>
</dbReference>
<evidence type="ECO:0000256" key="2">
    <source>
        <dbReference type="ARBA" id="ARBA00013161"/>
    </source>
</evidence>
<evidence type="ECO:0000256" key="5">
    <source>
        <dbReference type="ARBA" id="ARBA00022840"/>
    </source>
</evidence>
<dbReference type="InterPro" id="IPR002306">
    <property type="entry name" value="Trp-tRNA-ligase"/>
</dbReference>
<dbReference type="GO" id="GO:0006436">
    <property type="term" value="P:tryptophanyl-tRNA aminoacylation"/>
    <property type="evidence" value="ECO:0007669"/>
    <property type="project" value="UniProtKB-UniRule"/>
</dbReference>
<keyword evidence="4 10" id="KW-0547">Nucleotide-binding</keyword>
<dbReference type="AlphaFoldDB" id="F6DT81"/>
<organism evidence="11 12">
    <name type="scientific">Desulforamulus ruminis (strain ATCC 23193 / DSM 2154 / NCIMB 8452 / DL)</name>
    <name type="common">Desulfotomaculum ruminis</name>
    <dbReference type="NCBI Taxonomy" id="696281"/>
    <lineage>
        <taxon>Bacteria</taxon>
        <taxon>Bacillati</taxon>
        <taxon>Bacillota</taxon>
        <taxon>Clostridia</taxon>
        <taxon>Eubacteriales</taxon>
        <taxon>Peptococcaceae</taxon>
        <taxon>Desulforamulus</taxon>
    </lineage>
</organism>
<dbReference type="PRINTS" id="PR01039">
    <property type="entry name" value="TRNASYNTHTRP"/>
</dbReference>
<evidence type="ECO:0000256" key="3">
    <source>
        <dbReference type="ARBA" id="ARBA00022598"/>
    </source>
</evidence>
<evidence type="ECO:0000256" key="10">
    <source>
        <dbReference type="RuleBase" id="RU363036"/>
    </source>
</evidence>
<dbReference type="Gene3D" id="3.40.50.620">
    <property type="entry name" value="HUPs"/>
    <property type="match status" value="1"/>
</dbReference>
<dbReference type="InterPro" id="IPR050203">
    <property type="entry name" value="Trp-tRNA_synthetase"/>
</dbReference>
<dbReference type="PANTHER" id="PTHR43766">
    <property type="entry name" value="TRYPTOPHAN--TRNA LIGASE, MITOCHONDRIAL"/>
    <property type="match status" value="1"/>
</dbReference>
<dbReference type="KEGG" id="dru:Desru_2973"/>
<dbReference type="eggNOG" id="COG0180">
    <property type="taxonomic scope" value="Bacteria"/>
</dbReference>
<dbReference type="RefSeq" id="WP_013842938.1">
    <property type="nucleotide sequence ID" value="NC_015589.1"/>
</dbReference>
<dbReference type="Pfam" id="PF00579">
    <property type="entry name" value="tRNA-synt_1b"/>
    <property type="match status" value="1"/>
</dbReference>
<comment type="catalytic activity">
    <reaction evidence="8">
        <text>tRNA(Trp) + L-tryptophan + ATP = L-tryptophyl-tRNA(Trp) + AMP + diphosphate + H(+)</text>
        <dbReference type="Rhea" id="RHEA:24080"/>
        <dbReference type="Rhea" id="RHEA-COMP:9671"/>
        <dbReference type="Rhea" id="RHEA-COMP:9705"/>
        <dbReference type="ChEBI" id="CHEBI:15378"/>
        <dbReference type="ChEBI" id="CHEBI:30616"/>
        <dbReference type="ChEBI" id="CHEBI:33019"/>
        <dbReference type="ChEBI" id="CHEBI:57912"/>
        <dbReference type="ChEBI" id="CHEBI:78442"/>
        <dbReference type="ChEBI" id="CHEBI:78535"/>
        <dbReference type="ChEBI" id="CHEBI:456215"/>
        <dbReference type="EC" id="6.1.1.2"/>
    </reaction>
</comment>
<dbReference type="InterPro" id="IPR014729">
    <property type="entry name" value="Rossmann-like_a/b/a_fold"/>
</dbReference>
<evidence type="ECO:0000256" key="1">
    <source>
        <dbReference type="ARBA" id="ARBA00005594"/>
    </source>
</evidence>
<dbReference type="HOGENOM" id="CLU_029244_0_0_9"/>
<keyword evidence="5 10" id="KW-0067">ATP-binding</keyword>
<dbReference type="OrthoDB" id="9801042at2"/>
<evidence type="ECO:0000256" key="7">
    <source>
        <dbReference type="ARBA" id="ARBA00023146"/>
    </source>
</evidence>
<dbReference type="SUPFAM" id="SSF52374">
    <property type="entry name" value="Nucleotidylyl transferase"/>
    <property type="match status" value="1"/>
</dbReference>
<evidence type="ECO:0000256" key="8">
    <source>
        <dbReference type="ARBA" id="ARBA00049929"/>
    </source>
</evidence>
<dbReference type="GO" id="GO:0005524">
    <property type="term" value="F:ATP binding"/>
    <property type="evidence" value="ECO:0007669"/>
    <property type="project" value="UniProtKB-KW"/>
</dbReference>
<evidence type="ECO:0000256" key="6">
    <source>
        <dbReference type="ARBA" id="ARBA00022917"/>
    </source>
</evidence>
<evidence type="ECO:0000256" key="4">
    <source>
        <dbReference type="ARBA" id="ARBA00022741"/>
    </source>
</evidence>
<accession>F6DT81</accession>
<comment type="similarity">
    <text evidence="1 10">Belongs to the class-I aminoacyl-tRNA synthetase family.</text>
</comment>
<reference evidence="11 12" key="2">
    <citation type="journal article" date="2012" name="Stand. Genomic Sci.">
        <title>Complete genome sequence of the sulfate-reducing firmicute Desulfotomaculum ruminis type strain (DL(T)).</title>
        <authorList>
            <person name="Spring S."/>
            <person name="Visser M."/>
            <person name="Lu M."/>
            <person name="Copeland A."/>
            <person name="Lapidus A."/>
            <person name="Lucas S."/>
            <person name="Cheng J.F."/>
            <person name="Han C."/>
            <person name="Tapia R."/>
            <person name="Goodwin L.A."/>
            <person name="Pitluck S."/>
            <person name="Ivanova N."/>
            <person name="Land M."/>
            <person name="Hauser L."/>
            <person name="Larimer F."/>
            <person name="Rohde M."/>
            <person name="Goker M."/>
            <person name="Detter J.C."/>
            <person name="Kyrpides N.C."/>
            <person name="Woyke T."/>
            <person name="Schaap P.J."/>
            <person name="Plugge C.M."/>
            <person name="Muyzer G."/>
            <person name="Kuever J."/>
            <person name="Pereira I.A."/>
            <person name="Parshina S.N."/>
            <person name="Bernier-Latmani R."/>
            <person name="Stams A.J."/>
            <person name="Klenk H.P."/>
        </authorList>
    </citation>
    <scope>NUCLEOTIDE SEQUENCE [LARGE SCALE GENOMIC DNA]</scope>
    <source>
        <strain evidence="12">ATCC 23193 / DSM 2154 / NCIB 8452 / DL</strain>
    </source>
</reference>
<evidence type="ECO:0000313" key="11">
    <source>
        <dbReference type="EMBL" id="AEG61186.1"/>
    </source>
</evidence>
<dbReference type="PANTHER" id="PTHR43766:SF1">
    <property type="entry name" value="TRYPTOPHAN--TRNA LIGASE, MITOCHONDRIAL"/>
    <property type="match status" value="1"/>
</dbReference>
<dbReference type="GO" id="GO:0004830">
    <property type="term" value="F:tryptophan-tRNA ligase activity"/>
    <property type="evidence" value="ECO:0007669"/>
    <property type="project" value="UniProtKB-UniRule"/>
</dbReference>